<evidence type="ECO:0000313" key="5">
    <source>
        <dbReference type="Proteomes" id="UP000663834"/>
    </source>
</evidence>
<dbReference type="EMBL" id="CAJNOW010009312">
    <property type="protein sequence ID" value="CAF1561272.1"/>
    <property type="molecule type" value="Genomic_DNA"/>
</dbReference>
<dbReference type="InterPro" id="IPR001680">
    <property type="entry name" value="WD40_rpt"/>
</dbReference>
<feature type="compositionally biased region" description="Polar residues" evidence="2">
    <location>
        <begin position="236"/>
        <end position="247"/>
    </location>
</feature>
<feature type="compositionally biased region" description="Basic residues" evidence="2">
    <location>
        <begin position="223"/>
        <end position="235"/>
    </location>
</feature>
<evidence type="ECO:0000313" key="4">
    <source>
        <dbReference type="EMBL" id="CAF1561272.1"/>
    </source>
</evidence>
<proteinExistence type="predicted"/>
<feature type="region of interest" description="Disordered" evidence="2">
    <location>
        <begin position="894"/>
        <end position="914"/>
    </location>
</feature>
<feature type="compositionally biased region" description="Low complexity" evidence="2">
    <location>
        <begin position="208"/>
        <end position="217"/>
    </location>
</feature>
<evidence type="ECO:0000259" key="3">
    <source>
        <dbReference type="PROSITE" id="PS50197"/>
    </source>
</evidence>
<reference evidence="4" key="1">
    <citation type="submission" date="2021-02" db="EMBL/GenBank/DDBJ databases">
        <authorList>
            <person name="Nowell W R."/>
        </authorList>
    </citation>
    <scope>NUCLEOTIDE SEQUENCE</scope>
</reference>
<feature type="compositionally biased region" description="Polar residues" evidence="2">
    <location>
        <begin position="1149"/>
        <end position="1175"/>
    </location>
</feature>
<feature type="region of interest" description="Disordered" evidence="2">
    <location>
        <begin position="201"/>
        <end position="254"/>
    </location>
</feature>
<dbReference type="OrthoDB" id="29306at2759"/>
<dbReference type="Proteomes" id="UP000663834">
    <property type="component" value="Unassembled WGS sequence"/>
</dbReference>
<dbReference type="Gene3D" id="1.10.1540.10">
    <property type="entry name" value="BEACH domain"/>
    <property type="match status" value="1"/>
</dbReference>
<evidence type="ECO:0000256" key="1">
    <source>
        <dbReference type="PROSITE-ProRule" id="PRU00221"/>
    </source>
</evidence>
<dbReference type="SUPFAM" id="SSF50978">
    <property type="entry name" value="WD40 repeat-like"/>
    <property type="match status" value="1"/>
</dbReference>
<dbReference type="InterPro" id="IPR036372">
    <property type="entry name" value="BEACH_dom_sf"/>
</dbReference>
<sequence>MSSITEKIFLNDGPLLIKVTDTAVDEQLTGNDSLRMILQWYERHIYRHLFLPLFQTETDSTVKCSHSDALLAAIELLYNLDPTTNADVYLSSTANIFPLKNYVLTQQTLSLTYESWSYTLRDISTYSPYAIDGCHLRLLFIIYQLLKTILFVHQRGLSTGPLQLTDIHINERYWIQLKARFHSCLATIELSSDGATIELSSDGGTTLNPNNNNNNNNTDDDHHHHRHNSQSKPRSRANSMSLSSTSKQKYRVADHHDESLVVTTKISPTTSPPIAHSSVYHVEHRYETYCRTHIDIVELIKQWQLGNISNFDYLLILNALAGRKFHDPNNHLIFPWINDFTSSTCNLRDLSQSKYRLNKGDPQLDLTYNYYSSSVSSATTNIVPHHLSEHLSSITYHVYKARRTEKRVLCENVRSIWVPNEYPSSIGRLYFWTPEECIPEFFYDASLFQSIHEDLPDLLVPDWCSSPEEFVEKHRQLLESREVSENLHLWIDLIFGHKLTGESAVEAKNVCLPLVDHHEDLRNGGIVQLFLKPHPARFLASTRQMTDSLASIPSTRHPTLLDEEQRKIRAPSSVSNSRSNDSTSLACELNDTFSHLDAIEQLLLLTSISFGRLPSSSLNNRVSKYSSTFLHTCQRDLQYFGVCLLELILLGKQHYISANSNGPQRLATAKQLLNNNWHLIPTPFRTCLSLLLLDLMNENESNTQQQISNRAINVAFFLNRWTTPFPFPFYFEELYRIIHQFEQFDQQLLLNLTPYQQKQIHDNKLYLLLTQVPSLLLSLHTQQGHELLMPYIFHAFRQPIYGVRCIYSLFNPIAVVLGPDESRRQLLSLIQSALNPDRTTVYHWRCFTRRFITQLIARFNLTKFLQSFPILLIEACSGFKDEINLKIEIDDDNSNTSDSNIETDDPTNERSDTIIPQDYDSNVLEANDEPHTSKLLSDAAVESITYLQLKLGPVLGCKYFGRHLLRMLALCYVDDDQLQLLSSDKNPFKSIRPVRGDLNAKKIVDCLLSLIQKYGEQIILLFYFPHLIETIRVANNRLTIRTESVLLSSIVLLKSILPYMSDSTLMANLAEPLKNRIIHSSLTLLSSNSAHFPSFERARSVCAYRILDILFLLSLRLGYESTRLYMNDSIRAFFSCFQSTHESIDDTNRSGTASVASSSANRPHSPASLSGHTTNTNSIDGDEYCRITIDSITKSYKIDAPVKPRSLNSKQVRCASHSLLTTQYIEDDSSSSTNIHTRESIQQEIDATFTCELACTAFVQFCRLCGDQHMNSLVTRNDNIYAWIAELTSKPDVLSRNDSISASDVLISIRDHDIRNHYEDESRFLRKNWLSYWEHEVGRSENAPLSFKQIHLQSFVGHTSAVRSLCVLDDESTFISGGRDQKLLVWKLENQNDNAMKVESRWSYNGCRRSIFAVSFLESIRLAAICDGSIHVLDPFRGQVVFRYTQPKETSLFAAMATMPAPSTNILAATSDGIVRFLDVRTKTLAYEWKTTLGTGGQVKTLAISPNAHSAVIGFTTGTVSVFDVRSGGILGTLKVPEGEVLKANFYSRSRFFTSSADGSIFLWNTKELAQASPTLLKSHMDPAPFVLSTRSGEFIVATQTNKLCIYSNMKGGTQMDCQCTRLQSENVKGTLSSIALFPENRLLLFGSDNGNIELLC</sequence>
<keyword evidence="1" id="KW-0853">WD repeat</keyword>
<dbReference type="SMART" id="SM01026">
    <property type="entry name" value="Beach"/>
    <property type="match status" value="1"/>
</dbReference>
<dbReference type="SMART" id="SM00320">
    <property type="entry name" value="WD40"/>
    <property type="match status" value="5"/>
</dbReference>
<dbReference type="PROSITE" id="PS50082">
    <property type="entry name" value="WD_REPEATS_2"/>
    <property type="match status" value="1"/>
</dbReference>
<gene>
    <name evidence="4" type="ORF">KQP761_LOCUS18394</name>
</gene>
<dbReference type="PROSITE" id="PS50197">
    <property type="entry name" value="BEACH"/>
    <property type="match status" value="1"/>
</dbReference>
<dbReference type="PANTHER" id="PTHR46866:SF1">
    <property type="entry name" value="GH12955P"/>
    <property type="match status" value="1"/>
</dbReference>
<comment type="caution">
    <text evidence="4">The sequence shown here is derived from an EMBL/GenBank/DDBJ whole genome shotgun (WGS) entry which is preliminary data.</text>
</comment>
<evidence type="ECO:0000256" key="2">
    <source>
        <dbReference type="SAM" id="MobiDB-lite"/>
    </source>
</evidence>
<dbReference type="PROSITE" id="PS50294">
    <property type="entry name" value="WD_REPEATS_REGION"/>
    <property type="match status" value="1"/>
</dbReference>
<dbReference type="Gene3D" id="2.130.10.10">
    <property type="entry name" value="YVTN repeat-like/Quinoprotein amine dehydrogenase"/>
    <property type="match status" value="2"/>
</dbReference>
<feature type="repeat" description="WD" evidence="1">
    <location>
        <begin position="1355"/>
        <end position="1396"/>
    </location>
</feature>
<feature type="region of interest" description="Disordered" evidence="2">
    <location>
        <begin position="1145"/>
        <end position="1175"/>
    </location>
</feature>
<dbReference type="InterPro" id="IPR000409">
    <property type="entry name" value="BEACH_dom"/>
</dbReference>
<organism evidence="4 5">
    <name type="scientific">Rotaria magnacalcarata</name>
    <dbReference type="NCBI Taxonomy" id="392030"/>
    <lineage>
        <taxon>Eukaryota</taxon>
        <taxon>Metazoa</taxon>
        <taxon>Spiralia</taxon>
        <taxon>Gnathifera</taxon>
        <taxon>Rotifera</taxon>
        <taxon>Eurotatoria</taxon>
        <taxon>Bdelloidea</taxon>
        <taxon>Philodinida</taxon>
        <taxon>Philodinidae</taxon>
        <taxon>Rotaria</taxon>
    </lineage>
</organism>
<dbReference type="Pfam" id="PF02138">
    <property type="entry name" value="Beach"/>
    <property type="match status" value="1"/>
</dbReference>
<feature type="domain" description="BEACH" evidence="3">
    <location>
        <begin position="288"/>
        <end position="560"/>
    </location>
</feature>
<accession>A0A815XRY5</accession>
<dbReference type="InterPro" id="IPR015943">
    <property type="entry name" value="WD40/YVTN_repeat-like_dom_sf"/>
</dbReference>
<name>A0A815XRY5_9BILA</name>
<dbReference type="InterPro" id="IPR036322">
    <property type="entry name" value="WD40_repeat_dom_sf"/>
</dbReference>
<protein>
    <recommendedName>
        <fullName evidence="3">BEACH domain-containing protein</fullName>
    </recommendedName>
</protein>
<dbReference type="Pfam" id="PF00400">
    <property type="entry name" value="WD40"/>
    <property type="match status" value="1"/>
</dbReference>
<dbReference type="PANTHER" id="PTHR46866">
    <property type="entry name" value="GH12955P"/>
    <property type="match status" value="1"/>
</dbReference>
<dbReference type="CDD" id="cd06071">
    <property type="entry name" value="Beach"/>
    <property type="match status" value="1"/>
</dbReference>
<dbReference type="SUPFAM" id="SSF81837">
    <property type="entry name" value="BEACH domain"/>
    <property type="match status" value="1"/>
</dbReference>